<keyword evidence="5" id="KW-0067">ATP-binding</keyword>
<dbReference type="GO" id="GO:0043531">
    <property type="term" value="F:ADP binding"/>
    <property type="evidence" value="ECO:0007669"/>
    <property type="project" value="InterPro"/>
</dbReference>
<dbReference type="Pfam" id="PF23559">
    <property type="entry name" value="WHD_DRP"/>
    <property type="match status" value="1"/>
</dbReference>
<evidence type="ECO:0000256" key="5">
    <source>
        <dbReference type="ARBA" id="ARBA00022840"/>
    </source>
</evidence>
<evidence type="ECO:0000313" key="10">
    <source>
        <dbReference type="EMBL" id="KAK9137657.1"/>
    </source>
</evidence>
<dbReference type="Gene3D" id="1.10.8.430">
    <property type="entry name" value="Helical domain of apoptotic protease-activating factors"/>
    <property type="match status" value="1"/>
</dbReference>
<evidence type="ECO:0000256" key="1">
    <source>
        <dbReference type="ARBA" id="ARBA00022614"/>
    </source>
</evidence>
<dbReference type="InterPro" id="IPR036388">
    <property type="entry name" value="WH-like_DNA-bd_sf"/>
</dbReference>
<keyword evidence="4" id="KW-0611">Plant defense</keyword>
<feature type="domain" description="Disease resistance N-terminal" evidence="7">
    <location>
        <begin position="16"/>
        <end position="104"/>
    </location>
</feature>
<dbReference type="Pfam" id="PF18052">
    <property type="entry name" value="Rx_N"/>
    <property type="match status" value="1"/>
</dbReference>
<dbReference type="SUPFAM" id="SSF52540">
    <property type="entry name" value="P-loop containing nucleoside triphosphate hydrolases"/>
    <property type="match status" value="1"/>
</dbReference>
<protein>
    <submittedName>
        <fullName evidence="10">Uncharacterized protein</fullName>
    </submittedName>
</protein>
<dbReference type="PANTHER" id="PTHR36766:SF70">
    <property type="entry name" value="DISEASE RESISTANCE PROTEIN RGA4"/>
    <property type="match status" value="1"/>
</dbReference>
<dbReference type="PRINTS" id="PR00364">
    <property type="entry name" value="DISEASERSIST"/>
</dbReference>
<dbReference type="GO" id="GO:0051707">
    <property type="term" value="P:response to other organism"/>
    <property type="evidence" value="ECO:0007669"/>
    <property type="project" value="UniProtKB-ARBA"/>
</dbReference>
<dbReference type="CDD" id="cd14798">
    <property type="entry name" value="RX-CC_like"/>
    <property type="match status" value="1"/>
</dbReference>
<dbReference type="InterPro" id="IPR058922">
    <property type="entry name" value="WHD_DRP"/>
</dbReference>
<evidence type="ECO:0000259" key="9">
    <source>
        <dbReference type="Pfam" id="PF25019"/>
    </source>
</evidence>
<dbReference type="InterPro" id="IPR027417">
    <property type="entry name" value="P-loop_NTPase"/>
</dbReference>
<dbReference type="SUPFAM" id="SSF52047">
    <property type="entry name" value="RNI-like"/>
    <property type="match status" value="1"/>
</dbReference>
<sequence length="1385" mass="157872">MAAEAFATGFLANISSEVLKKLGAFATHELGLMLGFRGEQQKLKNSVEMIVAVLEDAEVRQAKDNAVRLWLQRLKQAVYDAEDVLDVVAYEALRRKMEKRFKNKVHKFVWLPIRLAFRLKMARKVQGVVRKLDEIAKQKNDLHLKEGQASANKTSLNRDTSYFIDDSEVIGREEEKSKIIKMLLDESAVNKGENFSVISVVGFGGIGKTTLAQSIYNDEVVSKGFAFKKWVCVANDDSSEKNLLGEVFLHICENQPRASNKVQMQEKLEEKLRGKKFLLVFDDVWNSSQWDDVRVVLKCGAPGSKVIVTTRIQKVANDMGAVHDSLKYLNHLSEDHCRAIFEKRAFGSGGPDKTRDLEVIGWEIVKKCHGVPLAVKAMGSLMHSKKTINEWMTIKNSENLNVVGDNVVNVLRLSYDHLPSPVKQCFQYCAIFPKDAKMLKSDLIHQWMAQGFIPALDDLEMEQVGNDFFKTLCWSSFFQDMKVNKNGDIISCKMHDLVHDLAQSIMRKECLFAFSRADVIRNINNIRETRYLGVILDNDISINFPKDLYQAKKLRALFAYGCMRATALMKFKFIRVLHITFNGELHLVSSIHKLKLLRYLCIQNDWIRALPRSISQLYHLETLNIEQCGLDIERRHSYIVHYHSYIGRCRRLDHLELPDDMWKLTNLRHLYIAESTKILKKFGRLHSLRSISPILFLGEEEDGRGIGELECLNNLCGHLRIHNMERVRDASHVRKAKLMEKGKVYQLEMVWKVRNADEGTKTNYSEVVEALELPPNLIELSINGFPDVKLPWTTLLANSSLRYLAEIKLQKCRNLEEIPSIWHIQPSLETLEISSMDKVKLLGGKCTSTRVVAAPRLKHLTLRQMTVLEEWVENSTTPNSFPFLEELIVEECSMLRIAPSNFPVVKEIKMERVGKEGVGSLLSQPWSLTSLEKLHVQNCPELNLTLNSSFPSLKEIYISKIGGLDMMCSSANNDRRRHHLPFLTSLDIKHVPEFTVLPKGFLQSSSSEHLQSVSIWDCDKFQGFVYVEGSKLPLLFSSNLKEIKLWSCHNLESINVRGLTSLETLEITDCSWRGLESSILGLQSLQALKNLTFDGVPLSGEDAISDGCGWPHLEILKIRRSRNVTLTAFRLPSLRDMQIACTDNVAIILEGRLLQSSSKSLKKLEIEYCSYFQGFTQHELQLLTSLEELVIRSCFSLTSLELSSMVSLTELTIRDCKGIKSFPFSSEDLQGIPSLHRLSIEGFSEELDHLPFLPLEDSDSPWCSSLKALTIWGWDKITSLPHHMQHLTALRYLQIWRFDSLVALPEWLGNLSSLHMLTISSCRGLMHLPSKQQLQRLTLLDSVQIINCPLLSDRLNPDGGERPKIPDDYYVSHRVFNADCTISRM</sequence>
<dbReference type="InterPro" id="IPR038005">
    <property type="entry name" value="RX-like_CC"/>
</dbReference>
<dbReference type="Gene3D" id="1.10.10.10">
    <property type="entry name" value="Winged helix-like DNA-binding domain superfamily/Winged helix DNA-binding domain"/>
    <property type="match status" value="1"/>
</dbReference>
<dbReference type="InterPro" id="IPR056789">
    <property type="entry name" value="LRR_R13L1-DRL21"/>
</dbReference>
<dbReference type="Gene3D" id="3.80.10.10">
    <property type="entry name" value="Ribonuclease Inhibitor"/>
    <property type="match status" value="4"/>
</dbReference>
<dbReference type="InterPro" id="IPR041118">
    <property type="entry name" value="Rx_N"/>
</dbReference>
<evidence type="ECO:0000259" key="8">
    <source>
        <dbReference type="Pfam" id="PF23559"/>
    </source>
</evidence>
<keyword evidence="2" id="KW-0677">Repeat</keyword>
<feature type="domain" description="R13L1/DRL21-like LRR repeat region" evidence="9">
    <location>
        <begin position="706"/>
        <end position="836"/>
    </location>
</feature>
<feature type="domain" description="Disease resistance protein winged helix" evidence="8">
    <location>
        <begin position="431"/>
        <end position="502"/>
    </location>
</feature>
<dbReference type="Pfam" id="PF25019">
    <property type="entry name" value="LRR_R13L1-DRL21"/>
    <property type="match status" value="1"/>
</dbReference>
<dbReference type="FunFam" id="1.10.10.10:FF:000322">
    <property type="entry name" value="Probable disease resistance protein At1g63360"/>
    <property type="match status" value="1"/>
</dbReference>
<reference evidence="10 11" key="1">
    <citation type="submission" date="2024-01" db="EMBL/GenBank/DDBJ databases">
        <title>Genome assemblies of Stephania.</title>
        <authorList>
            <person name="Yang L."/>
        </authorList>
    </citation>
    <scope>NUCLEOTIDE SEQUENCE [LARGE SCALE GENOMIC DNA]</scope>
    <source>
        <strain evidence="10">QJT</strain>
        <tissue evidence="10">Leaf</tissue>
    </source>
</reference>
<dbReference type="Gene3D" id="3.40.50.300">
    <property type="entry name" value="P-loop containing nucleotide triphosphate hydrolases"/>
    <property type="match status" value="1"/>
</dbReference>
<accession>A0AAP0JRI0</accession>
<name>A0AAP0JRI0_9MAGN</name>
<comment type="caution">
    <text evidence="10">The sequence shown here is derived from an EMBL/GenBank/DDBJ whole genome shotgun (WGS) entry which is preliminary data.</text>
</comment>
<evidence type="ECO:0000256" key="2">
    <source>
        <dbReference type="ARBA" id="ARBA00022737"/>
    </source>
</evidence>
<dbReference type="FunFam" id="3.40.50.300:FF:001091">
    <property type="entry name" value="Probable disease resistance protein At1g61300"/>
    <property type="match status" value="1"/>
</dbReference>
<evidence type="ECO:0000256" key="3">
    <source>
        <dbReference type="ARBA" id="ARBA00022741"/>
    </source>
</evidence>
<dbReference type="InterPro" id="IPR032675">
    <property type="entry name" value="LRR_dom_sf"/>
</dbReference>
<organism evidence="10 11">
    <name type="scientific">Stephania japonica</name>
    <dbReference type="NCBI Taxonomy" id="461633"/>
    <lineage>
        <taxon>Eukaryota</taxon>
        <taxon>Viridiplantae</taxon>
        <taxon>Streptophyta</taxon>
        <taxon>Embryophyta</taxon>
        <taxon>Tracheophyta</taxon>
        <taxon>Spermatophyta</taxon>
        <taxon>Magnoliopsida</taxon>
        <taxon>Ranunculales</taxon>
        <taxon>Menispermaceae</taxon>
        <taxon>Menispermoideae</taxon>
        <taxon>Cissampelideae</taxon>
        <taxon>Stephania</taxon>
    </lineage>
</organism>
<feature type="domain" description="NB-ARC" evidence="6">
    <location>
        <begin position="173"/>
        <end position="346"/>
    </location>
</feature>
<dbReference type="Pfam" id="PF00931">
    <property type="entry name" value="NB-ARC"/>
    <property type="match status" value="1"/>
</dbReference>
<dbReference type="SUPFAM" id="SSF52058">
    <property type="entry name" value="L domain-like"/>
    <property type="match status" value="1"/>
</dbReference>
<dbReference type="InterPro" id="IPR002182">
    <property type="entry name" value="NB-ARC"/>
</dbReference>
<dbReference type="PANTHER" id="PTHR36766">
    <property type="entry name" value="PLANT BROAD-SPECTRUM MILDEW RESISTANCE PROTEIN RPW8"/>
    <property type="match status" value="1"/>
</dbReference>
<dbReference type="GO" id="GO:0006952">
    <property type="term" value="P:defense response"/>
    <property type="evidence" value="ECO:0007669"/>
    <property type="project" value="UniProtKB-KW"/>
</dbReference>
<evidence type="ECO:0000259" key="6">
    <source>
        <dbReference type="Pfam" id="PF00931"/>
    </source>
</evidence>
<keyword evidence="1" id="KW-0433">Leucine-rich repeat</keyword>
<evidence type="ECO:0000313" key="11">
    <source>
        <dbReference type="Proteomes" id="UP001417504"/>
    </source>
</evidence>
<dbReference type="Proteomes" id="UP001417504">
    <property type="component" value="Unassembled WGS sequence"/>
</dbReference>
<dbReference type="GO" id="GO:0005524">
    <property type="term" value="F:ATP binding"/>
    <property type="evidence" value="ECO:0007669"/>
    <property type="project" value="UniProtKB-KW"/>
</dbReference>
<evidence type="ECO:0000259" key="7">
    <source>
        <dbReference type="Pfam" id="PF18052"/>
    </source>
</evidence>
<keyword evidence="11" id="KW-1185">Reference proteome</keyword>
<dbReference type="Gene3D" id="1.20.5.4130">
    <property type="match status" value="1"/>
</dbReference>
<dbReference type="EMBL" id="JBBNAE010000003">
    <property type="protein sequence ID" value="KAK9137657.1"/>
    <property type="molecule type" value="Genomic_DNA"/>
</dbReference>
<keyword evidence="3" id="KW-0547">Nucleotide-binding</keyword>
<gene>
    <name evidence="10" type="ORF">Sjap_008251</name>
</gene>
<evidence type="ECO:0000256" key="4">
    <source>
        <dbReference type="ARBA" id="ARBA00022821"/>
    </source>
</evidence>
<proteinExistence type="predicted"/>
<dbReference type="InterPro" id="IPR042197">
    <property type="entry name" value="Apaf_helical"/>
</dbReference>